<evidence type="ECO:0000259" key="2">
    <source>
        <dbReference type="PROSITE" id="PS50878"/>
    </source>
</evidence>
<comment type="caution">
    <text evidence="3">The sequence shown here is derived from an EMBL/GenBank/DDBJ whole genome shotgun (WGS) entry which is preliminary data.</text>
</comment>
<feature type="region of interest" description="Disordered" evidence="1">
    <location>
        <begin position="1007"/>
        <end position="1029"/>
    </location>
</feature>
<gene>
    <name evidence="3" type="ORF">PARMNEM_LOCUS12595</name>
</gene>
<keyword evidence="4" id="KW-1185">Reference proteome</keyword>
<dbReference type="EMBL" id="CAVLGL010000087">
    <property type="protein sequence ID" value="CAK1592690.1"/>
    <property type="molecule type" value="Genomic_DNA"/>
</dbReference>
<dbReference type="PROSITE" id="PS50878">
    <property type="entry name" value="RT_POL"/>
    <property type="match status" value="1"/>
</dbReference>
<feature type="domain" description="Reverse transcriptase" evidence="2">
    <location>
        <begin position="1"/>
        <end position="75"/>
    </location>
</feature>
<evidence type="ECO:0000313" key="3">
    <source>
        <dbReference type="EMBL" id="CAK1592690.1"/>
    </source>
</evidence>
<dbReference type="Proteomes" id="UP001314205">
    <property type="component" value="Unassembled WGS sequence"/>
</dbReference>
<feature type="region of interest" description="Disordered" evidence="1">
    <location>
        <begin position="85"/>
        <end position="122"/>
    </location>
</feature>
<feature type="compositionally biased region" description="Polar residues" evidence="1">
    <location>
        <begin position="1012"/>
        <end position="1029"/>
    </location>
</feature>
<feature type="region of interest" description="Disordered" evidence="1">
    <location>
        <begin position="1092"/>
        <end position="1135"/>
    </location>
</feature>
<dbReference type="InterPro" id="IPR000477">
    <property type="entry name" value="RT_dom"/>
</dbReference>
<accession>A0AAV1LCV2</accession>
<evidence type="ECO:0000256" key="1">
    <source>
        <dbReference type="SAM" id="MobiDB-lite"/>
    </source>
</evidence>
<organism evidence="3 4">
    <name type="scientific">Parnassius mnemosyne</name>
    <name type="common">clouded apollo</name>
    <dbReference type="NCBI Taxonomy" id="213953"/>
    <lineage>
        <taxon>Eukaryota</taxon>
        <taxon>Metazoa</taxon>
        <taxon>Ecdysozoa</taxon>
        <taxon>Arthropoda</taxon>
        <taxon>Hexapoda</taxon>
        <taxon>Insecta</taxon>
        <taxon>Pterygota</taxon>
        <taxon>Neoptera</taxon>
        <taxon>Endopterygota</taxon>
        <taxon>Lepidoptera</taxon>
        <taxon>Glossata</taxon>
        <taxon>Ditrysia</taxon>
        <taxon>Papilionoidea</taxon>
        <taxon>Papilionidae</taxon>
        <taxon>Parnassiinae</taxon>
        <taxon>Parnassini</taxon>
        <taxon>Parnassius</taxon>
        <taxon>Driopa</taxon>
    </lineage>
</organism>
<feature type="region of interest" description="Disordered" evidence="1">
    <location>
        <begin position="372"/>
        <end position="396"/>
    </location>
</feature>
<feature type="compositionally biased region" description="Pro residues" evidence="1">
    <location>
        <begin position="377"/>
        <end position="396"/>
    </location>
</feature>
<feature type="region of interest" description="Disordered" evidence="1">
    <location>
        <begin position="155"/>
        <end position="181"/>
    </location>
</feature>
<proteinExistence type="predicted"/>
<evidence type="ECO:0000313" key="4">
    <source>
        <dbReference type="Proteomes" id="UP001314205"/>
    </source>
</evidence>
<sequence>MGDIKVNCLLYADDAVLIAPSEAELQALVTCMKEECEIKGLRLNANKTKVLVFERDEERTKCEIWFLLLWLSVAVLAEDSPPGLVSKDSEQDLVAEASQSGAQAQKRDAGLSNSYGEPLPADAYGPPLDLSNVVPDLQSPAPIYGVPEVNNNLFSDTPPGAYGPPSPVVFPNQNYEGPPPPISKPKPIYGPPKHVYGPPKQVYGPPKSVYGPPKPVYGPPKTIYGPPKKTYGPPKFSLPKSNYGVPFKPPKITFPKPVYGVPKPVYGVPKPVYGPPKVTYGTPLFNVQNLQFSEHSHVSLPQVSFQQNVGNTASVDLGLNLPAPIYGTPLSSLPLDLKPNFKIPTDTYGPPGHILGPIGPNDQVVVEDIDNVGHYGPPQPDPNPRPPHPGIPAPPTPPHVLYDGWKPIPGVSKPFIEHAEQNIHDNGHQIQVIEDQYGPPPPPPPTVQEVHINLDGNSLSNGGGQGHQFSDAQITTGYSSVHQDALANIDLNAIVGGNSNHIDQSKTVFEAHYTENDNPHADLAIVQAAIPSGHDSPIDSYGAPPIDSLSNGPYPPSIRQQGAKGLTPPSGIYGVPSGGQYGVPLRTPPANLPIPYGTFSGGGHSIHTGGNSPKHPIKFRESVPEGLIQQIGHTVHHKDSHGIDHLKQGPAYLPPPIREIKDTNTQTGNHGFNELSLTIEPSSLYSLPHSGNPINFQSQQQPSNLYGSAIDSYSVPLLTVGDHTASGSSKNAITATIDGTILANLSNQEAAAILKHCPYHEAILKAAKSGEKIPSDLASKYVASLSSLGTAFSKNYQTLISPQNSFNTPAPGSESVSYNSKDLSTASHTLVQTILPSNTIQNEKTEKTSAQKGKSLKDDSGKHNYKEDSNINFVSEQIYHTSEKIRNLSEETKQLQHKIEANSQNINQVNGQITQFRSEIPIKGNFGTYSLEIQSADDGKASSPSIPHEQLLSEGLLQSILQAIEQPTQPQNQLNGSQQNSQQSSNLNYRNLDVGGLVLPAGYEPVDRTKENTQNSQREVDQQTQGTKNIQHYLQREAVHKQKDDLKRSDCDLKADNSVTHTIVVPAPSVENVQPIEDVDDNDVAIYFGESATASTEKTSEPVTEISVSTSISEDDEQYKNKTPQFGDKVANKRS</sequence>
<dbReference type="AlphaFoldDB" id="A0AAV1LCV2"/>
<name>A0AAV1LCV2_9NEOP</name>
<feature type="region of interest" description="Disordered" evidence="1">
    <location>
        <begin position="835"/>
        <end position="864"/>
    </location>
</feature>
<feature type="compositionally biased region" description="Basic and acidic residues" evidence="1">
    <location>
        <begin position="843"/>
        <end position="864"/>
    </location>
</feature>
<reference evidence="3 4" key="1">
    <citation type="submission" date="2023-11" db="EMBL/GenBank/DDBJ databases">
        <authorList>
            <person name="Hedman E."/>
            <person name="Englund M."/>
            <person name="Stromberg M."/>
            <person name="Nyberg Akerstrom W."/>
            <person name="Nylinder S."/>
            <person name="Jareborg N."/>
            <person name="Kallberg Y."/>
            <person name="Kronander E."/>
        </authorList>
    </citation>
    <scope>NUCLEOTIDE SEQUENCE [LARGE SCALE GENOMIC DNA]</scope>
</reference>
<protein>
    <recommendedName>
        <fullName evidence="2">Reverse transcriptase domain-containing protein</fullName>
    </recommendedName>
</protein>